<evidence type="ECO:0000313" key="3">
    <source>
        <dbReference type="Ensembl" id="ENSENLP00000004145.1"/>
    </source>
</evidence>
<dbReference type="PANTHER" id="PTHR23037">
    <property type="entry name" value="CYTOKINE RECEPTOR"/>
    <property type="match status" value="1"/>
</dbReference>
<dbReference type="PANTHER" id="PTHR23037:SF29">
    <property type="entry name" value="INTERLEUKIN-9 RECEPTOR"/>
    <property type="match status" value="1"/>
</dbReference>
<reference evidence="3" key="3">
    <citation type="submission" date="2025-09" db="UniProtKB">
        <authorList>
            <consortium name="Ensembl"/>
        </authorList>
    </citation>
    <scope>IDENTIFICATION</scope>
</reference>
<reference evidence="3" key="1">
    <citation type="submission" date="2021-04" db="EMBL/GenBank/DDBJ databases">
        <authorList>
            <consortium name="Wellcome Sanger Institute Data Sharing"/>
        </authorList>
    </citation>
    <scope>NUCLEOTIDE SEQUENCE [LARGE SCALE GENOMIC DNA]</scope>
</reference>
<name>A0A665T261_ECHNA</name>
<dbReference type="GeneID" id="115059129"/>
<dbReference type="InterPro" id="IPR013783">
    <property type="entry name" value="Ig-like_fold"/>
</dbReference>
<dbReference type="Ensembl" id="ENSENLT00000004389.1">
    <property type="protein sequence ID" value="ENSENLP00000004145.1"/>
    <property type="gene ID" value="ENSENLG00000002081.1"/>
</dbReference>
<keyword evidence="4" id="KW-1185">Reference proteome</keyword>
<dbReference type="RefSeq" id="XP_029382596.1">
    <property type="nucleotide sequence ID" value="XM_029526736.1"/>
</dbReference>
<reference evidence="3" key="2">
    <citation type="submission" date="2025-08" db="UniProtKB">
        <authorList>
            <consortium name="Ensembl"/>
        </authorList>
    </citation>
    <scope>IDENTIFICATION</scope>
</reference>
<dbReference type="GO" id="GO:0009897">
    <property type="term" value="C:external side of plasma membrane"/>
    <property type="evidence" value="ECO:0007669"/>
    <property type="project" value="TreeGrafter"/>
</dbReference>
<keyword evidence="1" id="KW-1133">Transmembrane helix</keyword>
<dbReference type="GO" id="GO:0004896">
    <property type="term" value="F:cytokine receptor activity"/>
    <property type="evidence" value="ECO:0007669"/>
    <property type="project" value="TreeGrafter"/>
</dbReference>
<dbReference type="InParanoid" id="A0A665T261"/>
<protein>
    <submittedName>
        <fullName evidence="3">Uncharacterized LOC115059129</fullName>
    </submittedName>
</protein>
<dbReference type="OrthoDB" id="9940625at2759"/>
<keyword evidence="2" id="KW-0732">Signal</keyword>
<dbReference type="GO" id="GO:0016064">
    <property type="term" value="P:immunoglobulin mediated immune response"/>
    <property type="evidence" value="ECO:0007669"/>
    <property type="project" value="TreeGrafter"/>
</dbReference>
<feature type="transmembrane region" description="Helical" evidence="1">
    <location>
        <begin position="316"/>
        <end position="336"/>
    </location>
</feature>
<keyword evidence="1" id="KW-0812">Transmembrane</keyword>
<dbReference type="OMA" id="YCFKKHE"/>
<accession>A0A665T261</accession>
<feature type="chain" id="PRO_5025647578" evidence="2">
    <location>
        <begin position="25"/>
        <end position="397"/>
    </location>
</feature>
<evidence type="ECO:0000256" key="1">
    <source>
        <dbReference type="SAM" id="Phobius"/>
    </source>
</evidence>
<evidence type="ECO:0000256" key="2">
    <source>
        <dbReference type="SAM" id="SignalP"/>
    </source>
</evidence>
<sequence>MIYTWEIFAFLSCTAMIKVLHCNADHLLPPTHLSYKWLDAFTVNVSWSWKSPPNLPEGCEIKYVTEKQQSRGVQSRHLGRTPSRFITDNCLTEEMSSDSCTYTISTTGHKLCQNWTHSTPVNITVYSKKPQVKLVEDFRCLPDSDRIHCSWIPVNQSLVLKLTYRMCGIGEEVRNGTKHCQNLHSRGNGCFIDTDGSDICILLDSEIGQSTFRAFIGEPSPKLEIKKAKHCLNLTWTPPEMGRNCWIYQFNYTKCGKPQPQQTAQTNFVSIPYDENCLYQFQSRVLTTKDCLPRQSDWSDVVNFGADVPPDGTPTVIAIVIPIILSACVLLSCYFFRKHRKIFCPTIPDPSAIFKGIMNGNKDHKPIVPGLYAPVDELVHTCNVDIPPENKENLQEF</sequence>
<dbReference type="Gene3D" id="2.60.40.10">
    <property type="entry name" value="Immunoglobulins"/>
    <property type="match status" value="1"/>
</dbReference>
<gene>
    <name evidence="3" type="primary">LOC115059129</name>
</gene>
<dbReference type="AlphaFoldDB" id="A0A665T261"/>
<feature type="signal peptide" evidence="2">
    <location>
        <begin position="1"/>
        <end position="24"/>
    </location>
</feature>
<dbReference type="Proteomes" id="UP000472264">
    <property type="component" value="Chromosome 18"/>
</dbReference>
<evidence type="ECO:0000313" key="4">
    <source>
        <dbReference type="Proteomes" id="UP000472264"/>
    </source>
</evidence>
<proteinExistence type="predicted"/>
<organism evidence="3 4">
    <name type="scientific">Echeneis naucrates</name>
    <name type="common">Live sharksucker</name>
    <dbReference type="NCBI Taxonomy" id="173247"/>
    <lineage>
        <taxon>Eukaryota</taxon>
        <taxon>Metazoa</taxon>
        <taxon>Chordata</taxon>
        <taxon>Craniata</taxon>
        <taxon>Vertebrata</taxon>
        <taxon>Euteleostomi</taxon>
        <taxon>Actinopterygii</taxon>
        <taxon>Neopterygii</taxon>
        <taxon>Teleostei</taxon>
        <taxon>Neoteleostei</taxon>
        <taxon>Acanthomorphata</taxon>
        <taxon>Carangaria</taxon>
        <taxon>Carangiformes</taxon>
        <taxon>Echeneidae</taxon>
        <taxon>Echeneis</taxon>
    </lineage>
</organism>
<keyword evidence="1" id="KW-0472">Membrane</keyword>